<dbReference type="EMBL" id="JAAQHG020000013">
    <property type="protein sequence ID" value="KAL1586634.1"/>
    <property type="molecule type" value="Genomic_DNA"/>
</dbReference>
<sequence>MSLTTPTKEEAIALFGSIEKHFPAKTLGSDKWFILALAAIVGGGHPDLAANLYLHLTARPEYQSPDSRKALVRRLREVLIKLVSVVGVPKPIDAVFSIAGVEREEDKDYSFSRENWQSGEANRKRGRDWLDQIYKANHTSTENTLAAHRDFSWLSIEITYGLYLSDHTILDGVDTELVVLSGIMIQNLPRETGWHLRGTRRIGVSYDDVETIQQCIEKVAAFCGLQLTRVPRVKDIEHEVVI</sequence>
<keyword evidence="2" id="KW-1185">Reference proteome</keyword>
<proteinExistence type="predicted"/>
<dbReference type="PANTHER" id="PTHR28180">
    <property type="entry name" value="CONSERVED MITOCHONDRIAL PROTEIN-RELATED"/>
    <property type="match status" value="1"/>
</dbReference>
<dbReference type="RefSeq" id="XP_069229739.1">
    <property type="nucleotide sequence ID" value="XM_069373299.1"/>
</dbReference>
<accession>A0AB34KNV3</accession>
<dbReference type="PANTHER" id="PTHR28180:SF5">
    <property type="entry name" value="DNA POLYMERASE ALPHA SUBUNIT B"/>
    <property type="match status" value="1"/>
</dbReference>
<dbReference type="GeneID" id="96006137"/>
<dbReference type="AlphaFoldDB" id="A0AB34KNV3"/>
<dbReference type="Proteomes" id="UP000803884">
    <property type="component" value="Unassembled WGS sequence"/>
</dbReference>
<evidence type="ECO:0000313" key="2">
    <source>
        <dbReference type="Proteomes" id="UP000803884"/>
    </source>
</evidence>
<organism evidence="1 2">
    <name type="scientific">Cladosporium halotolerans</name>
    <dbReference type="NCBI Taxonomy" id="1052096"/>
    <lineage>
        <taxon>Eukaryota</taxon>
        <taxon>Fungi</taxon>
        <taxon>Dikarya</taxon>
        <taxon>Ascomycota</taxon>
        <taxon>Pezizomycotina</taxon>
        <taxon>Dothideomycetes</taxon>
        <taxon>Dothideomycetidae</taxon>
        <taxon>Cladosporiales</taxon>
        <taxon>Cladosporiaceae</taxon>
        <taxon>Cladosporium</taxon>
    </lineage>
</organism>
<name>A0AB34KNV3_9PEZI</name>
<dbReference type="InterPro" id="IPR029032">
    <property type="entry name" value="AhpD-like"/>
</dbReference>
<evidence type="ECO:0000313" key="1">
    <source>
        <dbReference type="EMBL" id="KAL1586634.1"/>
    </source>
</evidence>
<dbReference type="InterPro" id="IPR052999">
    <property type="entry name" value="PTS1_Protein"/>
</dbReference>
<comment type="caution">
    <text evidence="1">The sequence shown here is derived from an EMBL/GenBank/DDBJ whole genome shotgun (WGS) entry which is preliminary data.</text>
</comment>
<dbReference type="SUPFAM" id="SSF69118">
    <property type="entry name" value="AhpD-like"/>
    <property type="match status" value="1"/>
</dbReference>
<reference evidence="1 2" key="1">
    <citation type="journal article" date="2020" name="Microbiol. Resour. Announc.">
        <title>Draft Genome Sequence of a Cladosporium Species Isolated from the Mesophotic Ascidian Didemnum maculosum.</title>
        <authorList>
            <person name="Gioti A."/>
            <person name="Siaperas R."/>
            <person name="Nikolaivits E."/>
            <person name="Le Goff G."/>
            <person name="Ouazzani J."/>
            <person name="Kotoulas G."/>
            <person name="Topakas E."/>
        </authorList>
    </citation>
    <scope>NUCLEOTIDE SEQUENCE [LARGE SCALE GENOMIC DNA]</scope>
    <source>
        <strain evidence="1 2">TM138-S3</strain>
    </source>
</reference>
<gene>
    <name evidence="1" type="ORF">WHR41_04693</name>
</gene>
<dbReference type="Gene3D" id="1.20.1290.10">
    <property type="entry name" value="AhpD-like"/>
    <property type="match status" value="1"/>
</dbReference>
<protein>
    <submittedName>
        <fullName evidence="1">Uncharacterized protein</fullName>
    </submittedName>
</protein>